<proteinExistence type="predicted"/>
<accession>A0A1H1YR65</accession>
<feature type="region of interest" description="Disordered" evidence="1">
    <location>
        <begin position="1"/>
        <end position="41"/>
    </location>
</feature>
<name>A0A1H1YR65_9MICO</name>
<dbReference type="EMBL" id="SODL02000001">
    <property type="protein sequence ID" value="MCP2366776.1"/>
    <property type="molecule type" value="Genomic_DNA"/>
</dbReference>
<dbReference type="EMBL" id="LT629755">
    <property type="protein sequence ID" value="SDT23769.1"/>
    <property type="molecule type" value="Genomic_DNA"/>
</dbReference>
<organism evidence="3 4">
    <name type="scientific">Agromyces flavus</name>
    <dbReference type="NCBI Taxonomy" id="589382"/>
    <lineage>
        <taxon>Bacteria</taxon>
        <taxon>Bacillati</taxon>
        <taxon>Actinomycetota</taxon>
        <taxon>Actinomycetes</taxon>
        <taxon>Micrococcales</taxon>
        <taxon>Microbacteriaceae</taxon>
        <taxon>Agromyces</taxon>
    </lineage>
</organism>
<reference evidence="3" key="2">
    <citation type="submission" date="2016-10" db="EMBL/GenBank/DDBJ databases">
        <authorList>
            <person name="de Groot N.N."/>
        </authorList>
    </citation>
    <scope>NUCLEOTIDE SEQUENCE [LARGE SCALE GENOMIC DNA]</scope>
    <source>
        <strain evidence="3">CPCC 202695</strain>
    </source>
</reference>
<gene>
    <name evidence="2" type="ORF">BCL57_000918</name>
    <name evidence="3" type="ORF">SAMN04489721_2851</name>
</gene>
<reference evidence="4" key="1">
    <citation type="submission" date="2016-10" db="EMBL/GenBank/DDBJ databases">
        <authorList>
            <person name="Varghese N."/>
            <person name="Submissions S."/>
        </authorList>
    </citation>
    <scope>NUCLEOTIDE SEQUENCE [LARGE SCALE GENOMIC DNA]</scope>
    <source>
        <strain evidence="4">CPCC 202695</strain>
    </source>
</reference>
<dbReference type="SUPFAM" id="SSF48613">
    <property type="entry name" value="Heme oxygenase-like"/>
    <property type="match status" value="1"/>
</dbReference>
<dbReference type="Gene3D" id="1.20.910.10">
    <property type="entry name" value="Heme oxygenase-like"/>
    <property type="match status" value="1"/>
</dbReference>
<evidence type="ECO:0000313" key="4">
    <source>
        <dbReference type="Proteomes" id="UP000199482"/>
    </source>
</evidence>
<sequence>MTLTDAPIPVEPEGPRATGPTATEHDDDTLDPMRPMATPEPRGPLSAALIRLMRHTRLAGLDLVEASATGALARAKDVLDDDDIQLALFLLYELHYGGIEGVPDAWEWEPRLLKVRLDLERAFELALRRTVPQPSATRGVPEALVELVSRDDSPGLSAWVETDATADQVREVLACRSIYTLKEADPHSWTIPRLHGRAKVALVEIQADEYGGGRPERQHAELFAAALRAAGLDDRYGAYADHVPARAYTSMNLMSLFGLHRRWRGAIVGHLAAYEMTSTQPCRAYARGLRRLGFPADVIDYFDEHVEADAVHEQLAARDLAGGLAETEPALVDDLLFGASACLTIDGRFWGGVRAAFERGESALRMPLP</sequence>
<evidence type="ECO:0000313" key="5">
    <source>
        <dbReference type="Proteomes" id="UP000893823"/>
    </source>
</evidence>
<reference evidence="2" key="3">
    <citation type="submission" date="2022-06" db="EMBL/GenBank/DDBJ databases">
        <title>Genomic Encyclopedia of Type Strains, Phase III (KMG-III): the genomes of soil and plant-associated and newly described type strains.</title>
        <authorList>
            <person name="Whitman W."/>
        </authorList>
    </citation>
    <scope>NUCLEOTIDE SEQUENCE</scope>
    <source>
        <strain evidence="2">CPCC 202695</strain>
    </source>
</reference>
<dbReference type="Pfam" id="PF14518">
    <property type="entry name" value="Haem_oxygenas_2"/>
    <property type="match status" value="1"/>
</dbReference>
<dbReference type="Proteomes" id="UP000893823">
    <property type="component" value="Unassembled WGS sequence"/>
</dbReference>
<dbReference type="AlphaFoldDB" id="A0A1H1YR65"/>
<dbReference type="RefSeq" id="WP_308208992.1">
    <property type="nucleotide sequence ID" value="NZ_BMDN01000001.1"/>
</dbReference>
<evidence type="ECO:0000256" key="1">
    <source>
        <dbReference type="SAM" id="MobiDB-lite"/>
    </source>
</evidence>
<keyword evidence="5" id="KW-1185">Reference proteome</keyword>
<evidence type="ECO:0000313" key="3">
    <source>
        <dbReference type="EMBL" id="SDT23769.1"/>
    </source>
</evidence>
<protein>
    <submittedName>
        <fullName evidence="3">Iron-containing redox enzyme</fullName>
    </submittedName>
</protein>
<dbReference type="STRING" id="589382.SAMN04489721_2851"/>
<dbReference type="Proteomes" id="UP000199482">
    <property type="component" value="Chromosome I"/>
</dbReference>
<dbReference type="SMART" id="SM01236">
    <property type="entry name" value="Haem_oxygenase_2"/>
    <property type="match status" value="1"/>
</dbReference>
<evidence type="ECO:0000313" key="2">
    <source>
        <dbReference type="EMBL" id="MCP2366776.1"/>
    </source>
</evidence>
<dbReference type="InterPro" id="IPR016084">
    <property type="entry name" value="Haem_Oase-like_multi-hlx"/>
</dbReference>